<protein>
    <recommendedName>
        <fullName evidence="3">Lipoprotein</fullName>
    </recommendedName>
</protein>
<sequence>MKSPAGWPGFLFSSSPIQGNMRYVFSALVVLAVSSCSHDKASKAARQPEPFPAILSKQEVVREIGLYADRNAEELTSKLYPSLVYIEVAQDSVRASITVSSVSTIKFFEYYQPCALKNINNHYVLVKYNHCLNTISPTQRQWVNQHLKDDRPKKILKSNGDTINLETYVLSHPEVLTIFLRDGKIIHKTSQQGG</sequence>
<gene>
    <name evidence="1" type="ORF">MUN80_17845</name>
</gene>
<dbReference type="EMBL" id="CP095049">
    <property type="protein sequence ID" value="UOQ51614.1"/>
    <property type="molecule type" value="Genomic_DNA"/>
</dbReference>
<evidence type="ECO:0008006" key="3">
    <source>
        <dbReference type="Google" id="ProtNLM"/>
    </source>
</evidence>
<evidence type="ECO:0000313" key="2">
    <source>
        <dbReference type="Proteomes" id="UP000831785"/>
    </source>
</evidence>
<keyword evidence="2" id="KW-1185">Reference proteome</keyword>
<name>A0ABY4F6S1_9BACT</name>
<dbReference type="RefSeq" id="WP_244714819.1">
    <property type="nucleotide sequence ID" value="NZ_CP095049.1"/>
</dbReference>
<proteinExistence type="predicted"/>
<accession>A0ABY4F6S1</accession>
<organism evidence="1 2">
    <name type="scientific">Hymenobacter cellulosivorans</name>
    <dbReference type="NCBI Taxonomy" id="2932249"/>
    <lineage>
        <taxon>Bacteria</taxon>
        <taxon>Pseudomonadati</taxon>
        <taxon>Bacteroidota</taxon>
        <taxon>Cytophagia</taxon>
        <taxon>Cytophagales</taxon>
        <taxon>Hymenobacteraceae</taxon>
        <taxon>Hymenobacter</taxon>
    </lineage>
</organism>
<reference evidence="1 2" key="1">
    <citation type="submission" date="2022-04" db="EMBL/GenBank/DDBJ databases">
        <title>Hymenobacter sp. isolated from the air.</title>
        <authorList>
            <person name="Won M."/>
            <person name="Lee C.-M."/>
            <person name="Woen H.-Y."/>
            <person name="Kwon S.-W."/>
        </authorList>
    </citation>
    <scope>NUCLEOTIDE SEQUENCE [LARGE SCALE GENOMIC DNA]</scope>
    <source>
        <strain evidence="2">5116 S-27</strain>
    </source>
</reference>
<dbReference type="Proteomes" id="UP000831785">
    <property type="component" value="Chromosome"/>
</dbReference>
<evidence type="ECO:0000313" key="1">
    <source>
        <dbReference type="EMBL" id="UOQ51614.1"/>
    </source>
</evidence>